<dbReference type="CDD" id="cd03801">
    <property type="entry name" value="GT4_PimA-like"/>
    <property type="match status" value="1"/>
</dbReference>
<evidence type="ECO:0000313" key="4">
    <source>
        <dbReference type="Proteomes" id="UP000053937"/>
    </source>
</evidence>
<dbReference type="Pfam" id="PF13439">
    <property type="entry name" value="Glyco_transf_4"/>
    <property type="match status" value="1"/>
</dbReference>
<dbReference type="Proteomes" id="UP000053937">
    <property type="component" value="Unassembled WGS sequence"/>
</dbReference>
<reference evidence="3 4" key="1">
    <citation type="submission" date="2015-10" db="EMBL/GenBank/DDBJ databases">
        <title>Draft Genome Sequence of Chlorobium limicola strain Frasassi Growing under Artificial Lighting in the Frasassi Cave System.</title>
        <authorList>
            <person name="Mansor M."/>
            <person name="Macalady J."/>
        </authorList>
    </citation>
    <scope>NUCLEOTIDE SEQUENCE [LARGE SCALE GENOMIC DNA]</scope>
    <source>
        <strain evidence="3 4">Frasassi</strain>
    </source>
</reference>
<dbReference type="SUPFAM" id="SSF53756">
    <property type="entry name" value="UDP-Glycosyltransferase/glycogen phosphorylase"/>
    <property type="match status" value="1"/>
</dbReference>
<name>A0A101JKX2_CHLLI</name>
<dbReference type="PANTHER" id="PTHR12526">
    <property type="entry name" value="GLYCOSYLTRANSFERASE"/>
    <property type="match status" value="1"/>
</dbReference>
<dbReference type="Gene3D" id="3.40.50.2000">
    <property type="entry name" value="Glycogen Phosphorylase B"/>
    <property type="match status" value="2"/>
</dbReference>
<organism evidence="3 4">
    <name type="scientific">Chlorobium limicola</name>
    <dbReference type="NCBI Taxonomy" id="1092"/>
    <lineage>
        <taxon>Bacteria</taxon>
        <taxon>Pseudomonadati</taxon>
        <taxon>Chlorobiota</taxon>
        <taxon>Chlorobiia</taxon>
        <taxon>Chlorobiales</taxon>
        <taxon>Chlorobiaceae</taxon>
        <taxon>Chlorobium/Pelodictyon group</taxon>
        <taxon>Chlorobium</taxon>
    </lineage>
</organism>
<dbReference type="InterPro" id="IPR028098">
    <property type="entry name" value="Glyco_trans_4-like_N"/>
</dbReference>
<keyword evidence="4" id="KW-1185">Reference proteome</keyword>
<accession>A0A101JKX2</accession>
<dbReference type="AlphaFoldDB" id="A0A101JKX2"/>
<proteinExistence type="predicted"/>
<keyword evidence="3" id="KW-0808">Transferase</keyword>
<dbReference type="GO" id="GO:0016757">
    <property type="term" value="F:glycosyltransferase activity"/>
    <property type="evidence" value="ECO:0007669"/>
    <property type="project" value="InterPro"/>
</dbReference>
<evidence type="ECO:0000313" key="3">
    <source>
        <dbReference type="EMBL" id="KUL28624.1"/>
    </source>
</evidence>
<dbReference type="Pfam" id="PF00534">
    <property type="entry name" value="Glycos_transf_1"/>
    <property type="match status" value="1"/>
</dbReference>
<dbReference type="EMBL" id="LMBR01000133">
    <property type="protein sequence ID" value="KUL28624.1"/>
    <property type="molecule type" value="Genomic_DNA"/>
</dbReference>
<protein>
    <submittedName>
        <fullName evidence="3">Glycosyl transferase</fullName>
    </submittedName>
</protein>
<dbReference type="InterPro" id="IPR001296">
    <property type="entry name" value="Glyco_trans_1"/>
</dbReference>
<feature type="domain" description="Glycosyl transferase family 1" evidence="1">
    <location>
        <begin position="230"/>
        <end position="384"/>
    </location>
</feature>
<feature type="domain" description="Glycosyltransferase subfamily 4-like N-terminal" evidence="2">
    <location>
        <begin position="63"/>
        <end position="213"/>
    </location>
</feature>
<evidence type="ECO:0000259" key="1">
    <source>
        <dbReference type="Pfam" id="PF00534"/>
    </source>
</evidence>
<sequence>MIPNTNDTKKRQRNMVTRTDRNKQLCLFYAAGPGDIVSTFSFWQKGEDDPHQVAVTYSSLFFDTCRTLGAKGVAISCCPRKDSIATEQFTVENNPKSPPGKGIAFHLQQIGYVREIIARAKAVDADYLIMADATGHFFPLLWFAPGSMKLIPSLHCTLWPESRKSSPVQKLLSMLNRNLFSKRATAILCISQDVRRQLHEITGGKTVPVHPFIPHYRKELFEQIPPPPASQPFNLLYAGRMETAKGIYDLLDIARMLRQTGNGGIVLHLCGTGPEEENLRNALQEQGLSQIMQLHGYCARPAMLRHIAESHAFIVPTRTSFEEGFNKVVAEAILAGRPVITSSVCPALEYVKEAVIEVPPDNAAAYFEAVIQLAASPQLYHQKQEACKILRKQFYDPGRSWGAALLNIVKSQPHG</sequence>
<comment type="caution">
    <text evidence="3">The sequence shown here is derived from an EMBL/GenBank/DDBJ whole genome shotgun (WGS) entry which is preliminary data.</text>
</comment>
<dbReference type="OrthoDB" id="1395864at2"/>
<evidence type="ECO:0000259" key="2">
    <source>
        <dbReference type="Pfam" id="PF13439"/>
    </source>
</evidence>
<gene>
    <name evidence="3" type="ORF">ASB62_05725</name>
</gene>